<feature type="region of interest" description="Disordered" evidence="1">
    <location>
        <begin position="349"/>
        <end position="369"/>
    </location>
</feature>
<dbReference type="VEuPathDB" id="FungiDB:AAP_00388"/>
<keyword evidence="3" id="KW-1185">Reference proteome</keyword>
<dbReference type="EMBL" id="AZGZ01000001">
    <property type="protein sequence ID" value="KZZ98127.1"/>
    <property type="molecule type" value="Genomic_DNA"/>
</dbReference>
<feature type="compositionally biased region" description="Acidic residues" evidence="1">
    <location>
        <begin position="349"/>
        <end position="363"/>
    </location>
</feature>
<dbReference type="OrthoDB" id="10614503at2759"/>
<accession>A0A168DUJ5</accession>
<feature type="region of interest" description="Disordered" evidence="1">
    <location>
        <begin position="1"/>
        <end position="30"/>
    </location>
</feature>
<organism evidence="2 3">
    <name type="scientific">Ascosphaera apis ARSEF 7405</name>
    <dbReference type="NCBI Taxonomy" id="392613"/>
    <lineage>
        <taxon>Eukaryota</taxon>
        <taxon>Fungi</taxon>
        <taxon>Dikarya</taxon>
        <taxon>Ascomycota</taxon>
        <taxon>Pezizomycotina</taxon>
        <taxon>Eurotiomycetes</taxon>
        <taxon>Eurotiomycetidae</taxon>
        <taxon>Onygenales</taxon>
        <taxon>Ascosphaeraceae</taxon>
        <taxon>Ascosphaera</taxon>
    </lineage>
</organism>
<comment type="caution">
    <text evidence="2">The sequence shown here is derived from an EMBL/GenBank/DDBJ whole genome shotgun (WGS) entry which is preliminary data.</text>
</comment>
<evidence type="ECO:0000256" key="1">
    <source>
        <dbReference type="SAM" id="MobiDB-lite"/>
    </source>
</evidence>
<dbReference type="AlphaFoldDB" id="A0A168DUJ5"/>
<gene>
    <name evidence="2" type="ORF">AAP_00388</name>
</gene>
<feature type="compositionally biased region" description="Low complexity" evidence="1">
    <location>
        <begin position="7"/>
        <end position="16"/>
    </location>
</feature>
<sequence length="369" mass="41154">MDTPNISFSFPPSSSTSKKRGTTSKETTTLISWDERSPLNVLSAAESNVNRPNQPIGKFSVEKNEIELTELRDAADDPCNIMAEANKAENLPCVLHQENMMPGFHQIEATSKLTSDMTDFGPGNSQSMEFDMDTGPLIEATDAVSPDIVSCLKELQHRKMSDSTASQVTLAKYNPQTDDTVLFAYYALSCDHHFAPKFEIVTKDAGSKESTGVRLVDPEVSVTAWKKHDHATWKQAKVQVCRFALRVWRRKHGDWIVPQASKSSSSVRISKLLLEYIKRYEIGSGAHCKLVKRDGKFHCIFEIQGFLNYNSGRTYETVNEAIDATAYDILFALAANNHEGMAIPDEQKEEVEAEYADDNDDDLTIISGQ</sequence>
<dbReference type="Proteomes" id="UP000242877">
    <property type="component" value="Unassembled WGS sequence"/>
</dbReference>
<evidence type="ECO:0000313" key="2">
    <source>
        <dbReference type="EMBL" id="KZZ98127.1"/>
    </source>
</evidence>
<name>A0A168DUJ5_9EURO</name>
<reference evidence="2 3" key="1">
    <citation type="journal article" date="2016" name="Genome Biol. Evol.">
        <title>Divergent and convergent evolution of fungal pathogenicity.</title>
        <authorList>
            <person name="Shang Y."/>
            <person name="Xiao G."/>
            <person name="Zheng P."/>
            <person name="Cen K."/>
            <person name="Zhan S."/>
            <person name="Wang C."/>
        </authorList>
    </citation>
    <scope>NUCLEOTIDE SEQUENCE [LARGE SCALE GENOMIC DNA]</scope>
    <source>
        <strain evidence="2 3">ARSEF 7405</strain>
    </source>
</reference>
<proteinExistence type="predicted"/>
<protein>
    <submittedName>
        <fullName evidence="2">Uncharacterized protein</fullName>
    </submittedName>
</protein>
<evidence type="ECO:0000313" key="3">
    <source>
        <dbReference type="Proteomes" id="UP000242877"/>
    </source>
</evidence>